<protein>
    <submittedName>
        <fullName evidence="1">Uncharacterized protein</fullName>
    </submittedName>
</protein>
<name>A0AAD9QN63_ACRCE</name>
<evidence type="ECO:0000313" key="1">
    <source>
        <dbReference type="EMBL" id="KAK2564338.1"/>
    </source>
</evidence>
<reference evidence="1" key="1">
    <citation type="journal article" date="2023" name="G3 (Bethesda)">
        <title>Whole genome assembly and annotation of the endangered Caribbean coral Acropora cervicornis.</title>
        <authorList>
            <person name="Selwyn J.D."/>
            <person name="Vollmer S.V."/>
        </authorList>
    </citation>
    <scope>NUCLEOTIDE SEQUENCE</scope>
    <source>
        <strain evidence="1">K2</strain>
    </source>
</reference>
<reference evidence="1" key="2">
    <citation type="journal article" date="2023" name="Science">
        <title>Genomic signatures of disease resistance in endangered staghorn corals.</title>
        <authorList>
            <person name="Vollmer S.V."/>
            <person name="Selwyn J.D."/>
            <person name="Despard B.A."/>
            <person name="Roesel C.L."/>
        </authorList>
    </citation>
    <scope>NUCLEOTIDE SEQUENCE</scope>
    <source>
        <strain evidence="1">K2</strain>
    </source>
</reference>
<accession>A0AAD9QN63</accession>
<gene>
    <name evidence="1" type="ORF">P5673_012602</name>
</gene>
<dbReference type="AlphaFoldDB" id="A0AAD9QN63"/>
<dbReference type="EMBL" id="JARQWQ010000023">
    <property type="protein sequence ID" value="KAK2564338.1"/>
    <property type="molecule type" value="Genomic_DNA"/>
</dbReference>
<organism evidence="1 2">
    <name type="scientific">Acropora cervicornis</name>
    <name type="common">Staghorn coral</name>
    <dbReference type="NCBI Taxonomy" id="6130"/>
    <lineage>
        <taxon>Eukaryota</taxon>
        <taxon>Metazoa</taxon>
        <taxon>Cnidaria</taxon>
        <taxon>Anthozoa</taxon>
        <taxon>Hexacorallia</taxon>
        <taxon>Scleractinia</taxon>
        <taxon>Astrocoeniina</taxon>
        <taxon>Acroporidae</taxon>
        <taxon>Acropora</taxon>
    </lineage>
</organism>
<evidence type="ECO:0000313" key="2">
    <source>
        <dbReference type="Proteomes" id="UP001249851"/>
    </source>
</evidence>
<proteinExistence type="predicted"/>
<keyword evidence="2" id="KW-1185">Reference proteome</keyword>
<dbReference type="Proteomes" id="UP001249851">
    <property type="component" value="Unassembled WGS sequence"/>
</dbReference>
<sequence length="253" mass="28628">MDIHIRFWEGQKVVTRYFGSQCLGHATANDMVQHFEESVANSDLPICNLAQISMDGPNLQNWSNCSRVESGSIAVKSLLPVKDSPARQEDFSKVFVSIRLPLKFVNHRWLENKTYVKAAESKETTKPGNKSYETVVEASKDKLIRAKLQFFKCEAGHIQPFFATFQSDKPLTPFLSSELCNIMRSLMRRFIKKEVFSEASTAEKLVILDVTDKSIHVNYKKIHIGFLTEKAVKDSVGVSEKQVSNSDCSARPF</sequence>
<comment type="caution">
    <text evidence="1">The sequence shown here is derived from an EMBL/GenBank/DDBJ whole genome shotgun (WGS) entry which is preliminary data.</text>
</comment>